<dbReference type="GO" id="GO:0042619">
    <property type="term" value="P:poly-hydroxybutyrate biosynthetic process"/>
    <property type="evidence" value="ECO:0007669"/>
    <property type="project" value="UniProtKB-KW"/>
</dbReference>
<keyword evidence="3" id="KW-0583">PHB biosynthesis</keyword>
<evidence type="ECO:0000313" key="4">
    <source>
        <dbReference type="EMBL" id="PZA09155.1"/>
    </source>
</evidence>
<comment type="pathway">
    <text evidence="1">Biopolymer metabolism; poly-(R)-3-hydroxybutanoate biosynthesis.</text>
</comment>
<dbReference type="EMBL" id="QKQS01000038">
    <property type="protein sequence ID" value="PZA09155.1"/>
    <property type="molecule type" value="Genomic_DNA"/>
</dbReference>
<dbReference type="OrthoDB" id="7569374at2"/>
<dbReference type="Pfam" id="PF09712">
    <property type="entry name" value="PHA_synth_III_E"/>
    <property type="match status" value="1"/>
</dbReference>
<dbReference type="UniPathway" id="UPA00917"/>
<sequence length="122" mass="13132">MKKVVARCAARMTRGETAMADKDNDPAAAWQAMFGEMSKGFAAFANQALTSPELGKVAQQVGGVSAEAHKQFAEMMDKYLAGMNLPSRAQMQEFNTRLAEVERRLDELAAAIPPAKSGKPKG</sequence>
<evidence type="ECO:0000313" key="5">
    <source>
        <dbReference type="Proteomes" id="UP000248134"/>
    </source>
</evidence>
<dbReference type="AlphaFoldDB" id="A0A323U8N9"/>
<accession>A0A323U8N9</accession>
<organism evidence="4 5">
    <name type="scientific">Rhodopseudomonas palustris</name>
    <dbReference type="NCBI Taxonomy" id="1076"/>
    <lineage>
        <taxon>Bacteria</taxon>
        <taxon>Pseudomonadati</taxon>
        <taxon>Pseudomonadota</taxon>
        <taxon>Alphaproteobacteria</taxon>
        <taxon>Hyphomicrobiales</taxon>
        <taxon>Nitrobacteraceae</taxon>
        <taxon>Rhodopseudomonas</taxon>
    </lineage>
</organism>
<protein>
    <recommendedName>
        <fullName evidence="2">Poly(3-hydroxyalkanoate) polymerase subunit PhaE</fullName>
    </recommendedName>
</protein>
<dbReference type="Proteomes" id="UP000248134">
    <property type="component" value="Unassembled WGS sequence"/>
</dbReference>
<evidence type="ECO:0000256" key="3">
    <source>
        <dbReference type="ARBA" id="ARBA00022752"/>
    </source>
</evidence>
<evidence type="ECO:0000256" key="1">
    <source>
        <dbReference type="ARBA" id="ARBA00004683"/>
    </source>
</evidence>
<evidence type="ECO:0000256" key="2">
    <source>
        <dbReference type="ARBA" id="ARBA00019066"/>
    </source>
</evidence>
<reference evidence="4 5" key="1">
    <citation type="submission" date="2018-06" db="EMBL/GenBank/DDBJ databases">
        <title>Draft Whole-Genome Sequence of the purple photosynthetic bacterium Rhodospeudomonas palustris XCP.</title>
        <authorList>
            <person name="Rayyan A."/>
            <person name="Meyer T.E."/>
            <person name="Kyndt J.A."/>
        </authorList>
    </citation>
    <scope>NUCLEOTIDE SEQUENCE [LARGE SCALE GENOMIC DNA]</scope>
    <source>
        <strain evidence="4 5">XCP</strain>
    </source>
</reference>
<name>A0A323U8N9_RHOPL</name>
<gene>
    <name evidence="4" type="ORF">DNX69_23880</name>
</gene>
<dbReference type="InterPro" id="IPR010123">
    <property type="entry name" value="PHA_synth_III_E"/>
</dbReference>
<proteinExistence type="predicted"/>
<comment type="caution">
    <text evidence="4">The sequence shown here is derived from an EMBL/GenBank/DDBJ whole genome shotgun (WGS) entry which is preliminary data.</text>
</comment>